<keyword evidence="1" id="KW-0175">Coiled coil</keyword>
<dbReference type="RefSeq" id="XP_008186014.1">
    <property type="nucleotide sequence ID" value="XM_008187792.2"/>
</dbReference>
<sequence>MVNDTDYRQININGDTMLENDYEPGNLFLNFIYTNSNVMVNEQEGNNFDGYENNEAVQEIFDTDINIEQPNNIWDDISIRYLIYCWSQLRDQFANCPDKNKKTLWEHVSERLVEHGFYFDAQTCDTKWRSLKKIYMYNKTRNSKKDNKHPITWNHYSEMDKAIKGIPYEISDIENDDDNDIDNNGQNEDDDDFTRENRDNVGEYENADSSRRFVDKCPWTIESTKELIRLYGKHRKKFSAANQGEKHLLWQDIAHQFSQLGYQYSANNCNDKWRNLKMTYKKNKQRAVKYGIEYIKWCYFKDMDNIFKNTPEGSPEHNDIITVSLIDEDELDDIKKENEAYNHMNVVDETIENNEEEPIELPPSGNTDIWTEQATKCLIELWGLYRPRFLLAPQGKKRLLWDEISNQLRQNGHNYSGLVCDRKWRLLKANYVKRREKYKQLGVNSVKWHYYHDLDRLLGVPAESISWSMDSTMCLIDCFDNHKEKFMNAATGEKLLIWKKISEEMAQNGFNYTPRACDNKWRTLKNRYNKNRMRTNRNKKVIWVYYNKIDSVLREPNKNVVRDESDNSDINNHSNEANELDEHNYIRTSKPSCYNKTNCITELQTMFRLRNKEFDERLKEMEENLNSREKVFEGLQQQMLEHLKRSNELETQKLRLLEQLVSRLPPHIP</sequence>
<feature type="coiled-coil region" evidence="1">
    <location>
        <begin position="611"/>
        <end position="660"/>
    </location>
</feature>
<evidence type="ECO:0000256" key="1">
    <source>
        <dbReference type="SAM" id="Coils"/>
    </source>
</evidence>
<evidence type="ECO:0000313" key="4">
    <source>
        <dbReference type="EnsemblMetazoa" id="XP_008186015.1"/>
    </source>
</evidence>
<dbReference type="RefSeq" id="XP_008186015.1">
    <property type="nucleotide sequence ID" value="XM_008187793.2"/>
</dbReference>
<dbReference type="InterPro" id="IPR001005">
    <property type="entry name" value="SANT/Myb"/>
</dbReference>
<dbReference type="GeneID" id="100164223"/>
<reference evidence="5" key="1">
    <citation type="submission" date="2010-06" db="EMBL/GenBank/DDBJ databases">
        <authorList>
            <person name="Jiang H."/>
            <person name="Abraham K."/>
            <person name="Ali S."/>
            <person name="Alsbrooks S.L."/>
            <person name="Anim B.N."/>
            <person name="Anosike U.S."/>
            <person name="Attaway T."/>
            <person name="Bandaranaike D.P."/>
            <person name="Battles P.K."/>
            <person name="Bell S.N."/>
            <person name="Bell A.V."/>
            <person name="Beltran B."/>
            <person name="Bickham C."/>
            <person name="Bustamante Y."/>
            <person name="Caleb T."/>
            <person name="Canada A."/>
            <person name="Cardenas V."/>
            <person name="Carter K."/>
            <person name="Chacko J."/>
            <person name="Chandrabose M.N."/>
            <person name="Chavez D."/>
            <person name="Chavez A."/>
            <person name="Chen L."/>
            <person name="Chu H.-S."/>
            <person name="Claassen K.J."/>
            <person name="Cockrell R."/>
            <person name="Collins M."/>
            <person name="Cooper J.A."/>
            <person name="Cree A."/>
            <person name="Curry S.M."/>
            <person name="Da Y."/>
            <person name="Dao M.D."/>
            <person name="Das B."/>
            <person name="Davila M.-L."/>
            <person name="Davy-Carroll L."/>
            <person name="Denson S."/>
            <person name="Dinh H."/>
            <person name="Ebong V.E."/>
            <person name="Edwards J.R."/>
            <person name="Egan A."/>
            <person name="El-Daye J."/>
            <person name="Escobedo L."/>
            <person name="Fernandez S."/>
            <person name="Fernando P.R."/>
            <person name="Flagg N."/>
            <person name="Forbes L.D."/>
            <person name="Fowler R.G."/>
            <person name="Fu Q."/>
            <person name="Gabisi R.A."/>
            <person name="Ganer J."/>
            <person name="Garbino Pronczuk A."/>
            <person name="Garcia R.M."/>
            <person name="Garner T."/>
            <person name="Garrett T.E."/>
            <person name="Gonzalez D.A."/>
            <person name="Hamid H."/>
            <person name="Hawkins E.S."/>
            <person name="Hirani K."/>
            <person name="Hogues M.E."/>
            <person name="Hollins B."/>
            <person name="Hsiao C.-H."/>
            <person name="Jabil R."/>
            <person name="James M.L."/>
            <person name="Jhangiani S.N."/>
            <person name="Johnson B."/>
            <person name="Johnson Q."/>
            <person name="Joshi V."/>
            <person name="Kalu J.B."/>
            <person name="Kam C."/>
            <person name="Kashfia A."/>
            <person name="Keebler J."/>
            <person name="Kisamo H."/>
            <person name="Kovar C.L."/>
            <person name="Lago L.A."/>
            <person name="Lai C.-Y."/>
            <person name="Laidlaw J."/>
            <person name="Lara F."/>
            <person name="Le T.-K."/>
            <person name="Lee S.L."/>
            <person name="Legall F.H."/>
            <person name="Lemon S.J."/>
            <person name="Lewis L.R."/>
            <person name="Li B."/>
            <person name="Liu Y."/>
            <person name="Liu Y.-S."/>
            <person name="Lopez J."/>
            <person name="Lozado R.J."/>
            <person name="Lu J."/>
            <person name="Madu R.C."/>
            <person name="Maheshwari M."/>
            <person name="Maheshwari R."/>
            <person name="Malloy K."/>
            <person name="Martinez E."/>
            <person name="Mathew T."/>
            <person name="Mercado I.C."/>
            <person name="Mercado C."/>
            <person name="Meyer B."/>
            <person name="Montgomery K."/>
            <person name="Morgan M.B."/>
            <person name="Munidasa M."/>
            <person name="Nazareth L.V."/>
            <person name="Nelson J."/>
            <person name="Ng B.M."/>
            <person name="Nguyen N.B."/>
            <person name="Nguyen P.Q."/>
            <person name="Nguyen T."/>
            <person name="Obregon M."/>
            <person name="Okwuonu G.O."/>
            <person name="Onwere C.G."/>
            <person name="Orozco G."/>
            <person name="Parra A."/>
            <person name="Patel S."/>
            <person name="Patil S."/>
            <person name="Perez A."/>
            <person name="Perez Y."/>
            <person name="Pham C."/>
            <person name="Primus E.L."/>
            <person name="Pu L.-L."/>
            <person name="Puazo M."/>
            <person name="Qin X."/>
            <person name="Quiroz J.B."/>
            <person name="Reese J."/>
            <person name="Richards S."/>
            <person name="Rives C.M."/>
            <person name="Robberts R."/>
            <person name="Ruiz S.J."/>
            <person name="Ruiz M.J."/>
            <person name="Santibanez J."/>
            <person name="Schneider B.W."/>
            <person name="Sisson I."/>
            <person name="Smith M."/>
            <person name="Sodergren E."/>
            <person name="Song X.-Z."/>
            <person name="Song B.B."/>
            <person name="Summersgill H."/>
            <person name="Thelus R."/>
            <person name="Thornton R.D."/>
            <person name="Trejos Z.Y."/>
            <person name="Usmani K."/>
            <person name="Vattathil S."/>
            <person name="Villasana D."/>
            <person name="Walker D.L."/>
            <person name="Wang S."/>
            <person name="Wang K."/>
            <person name="White C.S."/>
            <person name="Williams A.C."/>
            <person name="Williamson J."/>
            <person name="Wilson K."/>
            <person name="Woghiren I.O."/>
            <person name="Woodworth J.R."/>
            <person name="Worley K.C."/>
            <person name="Wright R.A."/>
            <person name="Wu W."/>
            <person name="Young L."/>
            <person name="Zhang L."/>
            <person name="Zhang J."/>
            <person name="Zhu Y."/>
            <person name="Muzny D.M."/>
            <person name="Weinstock G."/>
            <person name="Gibbs R.A."/>
        </authorList>
    </citation>
    <scope>NUCLEOTIDE SEQUENCE [LARGE SCALE GENOMIC DNA]</scope>
    <source>
        <strain evidence="5">LSR1</strain>
    </source>
</reference>
<dbReference type="PANTHER" id="PTHR47595">
    <property type="entry name" value="HEAT SHOCK 70 KDA PROTEIN 14"/>
    <property type="match status" value="1"/>
</dbReference>
<dbReference type="AlphaFoldDB" id="A0A8R2B7V9"/>
<dbReference type="Pfam" id="PF13837">
    <property type="entry name" value="Myb_DNA-bind_4"/>
    <property type="match status" value="4"/>
</dbReference>
<protein>
    <recommendedName>
        <fullName evidence="3">Myb-like domain-containing protein</fullName>
    </recommendedName>
</protein>
<evidence type="ECO:0000259" key="3">
    <source>
        <dbReference type="PROSITE" id="PS50090"/>
    </source>
</evidence>
<dbReference type="PANTHER" id="PTHR47595:SF1">
    <property type="entry name" value="MYB_SANT-LIKE DNA-BINDING DOMAIN-CONTAINING PROTEIN"/>
    <property type="match status" value="1"/>
</dbReference>
<dbReference type="EnsemblMetazoa" id="XM_008187793.3">
    <property type="protein sequence ID" value="XP_008186015.1"/>
    <property type="gene ID" value="LOC100164223"/>
</dbReference>
<dbReference type="Gene3D" id="1.10.10.60">
    <property type="entry name" value="Homeodomain-like"/>
    <property type="match status" value="4"/>
</dbReference>
<dbReference type="KEGG" id="api:100164223"/>
<name>A0A8R2B7V9_ACYPI</name>
<evidence type="ECO:0000313" key="5">
    <source>
        <dbReference type="Proteomes" id="UP000007819"/>
    </source>
</evidence>
<keyword evidence="5" id="KW-1185">Reference proteome</keyword>
<dbReference type="EnsemblMetazoa" id="XM_008187792.3">
    <property type="protein sequence ID" value="XP_008186014.1"/>
    <property type="gene ID" value="LOC100164223"/>
</dbReference>
<feature type="region of interest" description="Disordered" evidence="2">
    <location>
        <begin position="173"/>
        <end position="206"/>
    </location>
</feature>
<dbReference type="Proteomes" id="UP000007819">
    <property type="component" value="Chromosome A1"/>
</dbReference>
<accession>A0A8R2B7V9</accession>
<organism evidence="4 5">
    <name type="scientific">Acyrthosiphon pisum</name>
    <name type="common">Pea aphid</name>
    <dbReference type="NCBI Taxonomy" id="7029"/>
    <lineage>
        <taxon>Eukaryota</taxon>
        <taxon>Metazoa</taxon>
        <taxon>Ecdysozoa</taxon>
        <taxon>Arthropoda</taxon>
        <taxon>Hexapoda</taxon>
        <taxon>Insecta</taxon>
        <taxon>Pterygota</taxon>
        <taxon>Neoptera</taxon>
        <taxon>Paraneoptera</taxon>
        <taxon>Hemiptera</taxon>
        <taxon>Sternorrhyncha</taxon>
        <taxon>Aphidomorpha</taxon>
        <taxon>Aphidoidea</taxon>
        <taxon>Aphididae</taxon>
        <taxon>Macrosiphini</taxon>
        <taxon>Acyrthosiphon</taxon>
    </lineage>
</organism>
<dbReference type="SMART" id="SM00595">
    <property type="entry name" value="MADF"/>
    <property type="match status" value="3"/>
</dbReference>
<dbReference type="PROSITE" id="PS50090">
    <property type="entry name" value="MYB_LIKE"/>
    <property type="match status" value="1"/>
</dbReference>
<feature type="domain" description="Myb-like" evidence="3">
    <location>
        <begin position="211"/>
        <end position="277"/>
    </location>
</feature>
<dbReference type="InterPro" id="IPR044822">
    <property type="entry name" value="Myb_DNA-bind_4"/>
</dbReference>
<proteinExistence type="predicted"/>
<feature type="compositionally biased region" description="Acidic residues" evidence="2">
    <location>
        <begin position="173"/>
        <end position="193"/>
    </location>
</feature>
<dbReference type="OrthoDB" id="6346437at2759"/>
<evidence type="ECO:0000256" key="2">
    <source>
        <dbReference type="SAM" id="MobiDB-lite"/>
    </source>
</evidence>
<reference evidence="4" key="2">
    <citation type="submission" date="2022-06" db="UniProtKB">
        <authorList>
            <consortium name="EnsemblMetazoa"/>
        </authorList>
    </citation>
    <scope>IDENTIFICATION</scope>
</reference>